<comment type="caution">
    <text evidence="7">The sequence shown here is derived from an EMBL/GenBank/DDBJ whole genome shotgun (WGS) entry which is preliminary data.</text>
</comment>
<dbReference type="Proteomes" id="UP000640426">
    <property type="component" value="Unassembled WGS sequence"/>
</dbReference>
<keyword evidence="5" id="KW-0460">Magnesium</keyword>
<sequence length="140" mass="15315">MIYCDTSLLVSLLTAETASDRVRNWFDQQSDTLAFSHWTRVEVASAFAMKQRRGALSGAERLAVEDNWRLLQATMNLLPLHDRHFLQAALMVDAQPRGLRSGDALHLAIAIDHGCDLGTLDDDLATAAGRSGMTVHPAAT</sequence>
<dbReference type="InterPro" id="IPR002716">
    <property type="entry name" value="PIN_dom"/>
</dbReference>
<dbReference type="InterPro" id="IPR022907">
    <property type="entry name" value="VapC_family"/>
</dbReference>
<dbReference type="Pfam" id="PF01850">
    <property type="entry name" value="PIN"/>
    <property type="match status" value="1"/>
</dbReference>
<feature type="binding site" evidence="5">
    <location>
        <position position="5"/>
    </location>
    <ligand>
        <name>Mg(2+)</name>
        <dbReference type="ChEBI" id="CHEBI:18420"/>
    </ligand>
</feature>
<keyword evidence="5" id="KW-0800">Toxin</keyword>
<evidence type="ECO:0000256" key="2">
    <source>
        <dbReference type="ARBA" id="ARBA00022722"/>
    </source>
</evidence>
<evidence type="ECO:0000313" key="7">
    <source>
        <dbReference type="EMBL" id="MBJ6122501.1"/>
    </source>
</evidence>
<evidence type="ECO:0000313" key="8">
    <source>
        <dbReference type="Proteomes" id="UP000640426"/>
    </source>
</evidence>
<evidence type="ECO:0000256" key="4">
    <source>
        <dbReference type="ARBA" id="ARBA00022801"/>
    </source>
</evidence>
<dbReference type="EMBL" id="JAELXS010000006">
    <property type="protein sequence ID" value="MBJ6122501.1"/>
    <property type="molecule type" value="Genomic_DNA"/>
</dbReference>
<gene>
    <name evidence="5" type="primary">vapC</name>
    <name evidence="7" type="ORF">JAO74_11940</name>
</gene>
<protein>
    <recommendedName>
        <fullName evidence="5">Ribonuclease VapC</fullName>
        <shortName evidence="5">RNase VapC</shortName>
        <ecNumber evidence="5">3.1.-.-</ecNumber>
    </recommendedName>
    <alternativeName>
        <fullName evidence="5">Toxin VapC</fullName>
    </alternativeName>
</protein>
<dbReference type="RefSeq" id="WP_199038186.1">
    <property type="nucleotide sequence ID" value="NZ_JAELXS010000006.1"/>
</dbReference>
<feature type="domain" description="PIN" evidence="6">
    <location>
        <begin position="2"/>
        <end position="128"/>
    </location>
</feature>
<proteinExistence type="inferred from homology"/>
<organism evidence="7 8">
    <name type="scientific">Sphingomonas mollis</name>
    <dbReference type="NCBI Taxonomy" id="2795726"/>
    <lineage>
        <taxon>Bacteria</taxon>
        <taxon>Pseudomonadati</taxon>
        <taxon>Pseudomonadota</taxon>
        <taxon>Alphaproteobacteria</taxon>
        <taxon>Sphingomonadales</taxon>
        <taxon>Sphingomonadaceae</taxon>
        <taxon>Sphingomonas</taxon>
    </lineage>
</organism>
<dbReference type="InterPro" id="IPR029060">
    <property type="entry name" value="PIN-like_dom_sf"/>
</dbReference>
<dbReference type="SUPFAM" id="SSF88723">
    <property type="entry name" value="PIN domain-like"/>
    <property type="match status" value="1"/>
</dbReference>
<keyword evidence="4 5" id="KW-0378">Hydrolase</keyword>
<comment type="similarity">
    <text evidence="5">Belongs to the PINc/VapC protein family.</text>
</comment>
<keyword evidence="1 5" id="KW-1277">Toxin-antitoxin system</keyword>
<evidence type="ECO:0000256" key="3">
    <source>
        <dbReference type="ARBA" id="ARBA00022723"/>
    </source>
</evidence>
<evidence type="ECO:0000256" key="5">
    <source>
        <dbReference type="HAMAP-Rule" id="MF_00265"/>
    </source>
</evidence>
<name>A0ABS0XR40_9SPHN</name>
<keyword evidence="8" id="KW-1185">Reference proteome</keyword>
<dbReference type="CDD" id="cd09874">
    <property type="entry name" value="PIN_MT3492-like"/>
    <property type="match status" value="1"/>
</dbReference>
<accession>A0ABS0XR40</accession>
<keyword evidence="3 5" id="KW-0479">Metal-binding</keyword>
<keyword evidence="2 5" id="KW-0540">Nuclease</keyword>
<dbReference type="EC" id="3.1.-.-" evidence="5"/>
<comment type="function">
    <text evidence="5">Toxic component of a toxin-antitoxin (TA) system. An RNase.</text>
</comment>
<reference evidence="8" key="1">
    <citation type="submission" date="2020-12" db="EMBL/GenBank/DDBJ databases">
        <title>Hymenobacter sp.</title>
        <authorList>
            <person name="Kim M.K."/>
        </authorList>
    </citation>
    <scope>NUCLEOTIDE SEQUENCE [LARGE SCALE GENOMIC DNA]</scope>
    <source>
        <strain evidence="8">BT553</strain>
    </source>
</reference>
<dbReference type="Gene3D" id="3.40.50.1010">
    <property type="entry name" value="5'-nuclease"/>
    <property type="match status" value="1"/>
</dbReference>
<evidence type="ECO:0000259" key="6">
    <source>
        <dbReference type="Pfam" id="PF01850"/>
    </source>
</evidence>
<feature type="binding site" evidence="5">
    <location>
        <position position="103"/>
    </location>
    <ligand>
        <name>Mg(2+)</name>
        <dbReference type="ChEBI" id="CHEBI:18420"/>
    </ligand>
</feature>
<comment type="cofactor">
    <cofactor evidence="5">
        <name>Mg(2+)</name>
        <dbReference type="ChEBI" id="CHEBI:18420"/>
    </cofactor>
</comment>
<evidence type="ECO:0000256" key="1">
    <source>
        <dbReference type="ARBA" id="ARBA00022649"/>
    </source>
</evidence>
<dbReference type="HAMAP" id="MF_00265">
    <property type="entry name" value="VapC_Nob1"/>
    <property type="match status" value="1"/>
</dbReference>